<dbReference type="Proteomes" id="UP000324832">
    <property type="component" value="Unassembled WGS sequence"/>
</dbReference>
<evidence type="ECO:0000256" key="1">
    <source>
        <dbReference type="SAM" id="MobiDB-lite"/>
    </source>
</evidence>
<sequence length="693" mass="80843">MLCTTSIYSYILFAANIEDFKSIAKKIITEKFADKIIKLSSDSHFETDPAGENNHENKFDNRKKDIPKNARSGKSQNFGTKIDFEELVNKVRERLETEYRNKYRNSIGNKTQSNVQHSTLNSEHETSFNNKHNITIRHSVENLEETQDYKEHKNVKPIKVYTEPDPNTYDETVTDADTIVYETEITYPTKRIEINVAGNYNNNYNNTTVEKESIYVKNDDDEDTPYKKIQIAKIDSYEDYVTPEKEQNIFASDEGIAQEDNIKNERINYESTGKSKYVKYTEGTTRRFHHIPQSKTTRKTRFKTVSPDRFNDFGRNHKSQVFETTKWHDFVQKKSTKKSIFKNTVPINYERYNTLEFKTTKKMIDIIQNQDTESGRFKMKHNNDKRGHRDYSTDRGENNFDRHQEYRTTDGLPYSDTIKSKIKITYNENIHSEMDRDPLSAMDPPDYNEAGTNEIKAKTDTLWFDDSEPIPKDTKILSEERHRSGTGVPTRLTYKMVSPNYYASLPTIAERYDFNEPLPERDRDREHVKYIGCILLLIATSVVAHPLTDSIESMELDTDISLENNLPVVSYAQNFKNTMAAYVKKQYQNLTDEQMDSIRKILEKFLHNFASDIRDIIVNGFYETEGELDDGIPDSTFDEIRNSIRNEMRSISDLTADHIIYRLRKNLSETLSLCRKCCTSEMSSCITMKCAVE</sequence>
<organism evidence="2 3">
    <name type="scientific">Leptidea sinapis</name>
    <dbReference type="NCBI Taxonomy" id="189913"/>
    <lineage>
        <taxon>Eukaryota</taxon>
        <taxon>Metazoa</taxon>
        <taxon>Ecdysozoa</taxon>
        <taxon>Arthropoda</taxon>
        <taxon>Hexapoda</taxon>
        <taxon>Insecta</taxon>
        <taxon>Pterygota</taxon>
        <taxon>Neoptera</taxon>
        <taxon>Endopterygota</taxon>
        <taxon>Lepidoptera</taxon>
        <taxon>Glossata</taxon>
        <taxon>Ditrysia</taxon>
        <taxon>Papilionoidea</taxon>
        <taxon>Pieridae</taxon>
        <taxon>Dismorphiinae</taxon>
        <taxon>Leptidea</taxon>
    </lineage>
</organism>
<reference evidence="2 3" key="1">
    <citation type="submission" date="2017-07" db="EMBL/GenBank/DDBJ databases">
        <authorList>
            <person name="Talla V."/>
            <person name="Backstrom N."/>
        </authorList>
    </citation>
    <scope>NUCLEOTIDE SEQUENCE [LARGE SCALE GENOMIC DNA]</scope>
</reference>
<accession>A0A5E4PZ60</accession>
<proteinExistence type="predicted"/>
<feature type="region of interest" description="Disordered" evidence="1">
    <location>
        <begin position="377"/>
        <end position="399"/>
    </location>
</feature>
<keyword evidence="3" id="KW-1185">Reference proteome</keyword>
<protein>
    <submittedName>
        <fullName evidence="2">Uncharacterized protein</fullName>
    </submittedName>
</protein>
<name>A0A5E4PZ60_9NEOP</name>
<feature type="region of interest" description="Disordered" evidence="1">
    <location>
        <begin position="43"/>
        <end position="77"/>
    </location>
</feature>
<evidence type="ECO:0000313" key="2">
    <source>
        <dbReference type="EMBL" id="VVC91281.1"/>
    </source>
</evidence>
<evidence type="ECO:0000313" key="3">
    <source>
        <dbReference type="Proteomes" id="UP000324832"/>
    </source>
</evidence>
<dbReference type="EMBL" id="FZQP02001015">
    <property type="protein sequence ID" value="VVC91281.1"/>
    <property type="molecule type" value="Genomic_DNA"/>
</dbReference>
<feature type="compositionally biased region" description="Basic and acidic residues" evidence="1">
    <location>
        <begin position="43"/>
        <end position="68"/>
    </location>
</feature>
<dbReference type="AlphaFoldDB" id="A0A5E4PZ60"/>
<gene>
    <name evidence="2" type="ORF">LSINAPIS_LOCUS3987</name>
</gene>